<proteinExistence type="predicted"/>
<protein>
    <submittedName>
        <fullName evidence="1">Uncharacterized protein</fullName>
    </submittedName>
</protein>
<keyword evidence="2" id="KW-1185">Reference proteome</keyword>
<name>A0AAN9A7T8_HALRR</name>
<gene>
    <name evidence="1" type="ORF">SK128_003035</name>
</gene>
<accession>A0AAN9A7T8</accession>
<evidence type="ECO:0000313" key="1">
    <source>
        <dbReference type="EMBL" id="KAK7075415.1"/>
    </source>
</evidence>
<sequence>MADKSESLQLPSLVAQIRVNMKLGDSNEEGYEPQSFRVLIQSSIEKEAEKADETEEIQSQPIVWMLEGFIKSFQRAKE</sequence>
<organism evidence="1 2">
    <name type="scientific">Halocaridina rubra</name>
    <name type="common">Hawaiian red shrimp</name>
    <dbReference type="NCBI Taxonomy" id="373956"/>
    <lineage>
        <taxon>Eukaryota</taxon>
        <taxon>Metazoa</taxon>
        <taxon>Ecdysozoa</taxon>
        <taxon>Arthropoda</taxon>
        <taxon>Crustacea</taxon>
        <taxon>Multicrustacea</taxon>
        <taxon>Malacostraca</taxon>
        <taxon>Eumalacostraca</taxon>
        <taxon>Eucarida</taxon>
        <taxon>Decapoda</taxon>
        <taxon>Pleocyemata</taxon>
        <taxon>Caridea</taxon>
        <taxon>Atyoidea</taxon>
        <taxon>Atyidae</taxon>
        <taxon>Halocaridina</taxon>
    </lineage>
</organism>
<reference evidence="1 2" key="1">
    <citation type="submission" date="2023-11" db="EMBL/GenBank/DDBJ databases">
        <title>Halocaridina rubra genome assembly.</title>
        <authorList>
            <person name="Smith C."/>
        </authorList>
    </citation>
    <scope>NUCLEOTIDE SEQUENCE [LARGE SCALE GENOMIC DNA]</scope>
    <source>
        <strain evidence="1">EP-1</strain>
        <tissue evidence="1">Whole</tissue>
    </source>
</reference>
<dbReference type="Proteomes" id="UP001381693">
    <property type="component" value="Unassembled WGS sequence"/>
</dbReference>
<comment type="caution">
    <text evidence="1">The sequence shown here is derived from an EMBL/GenBank/DDBJ whole genome shotgun (WGS) entry which is preliminary data.</text>
</comment>
<evidence type="ECO:0000313" key="2">
    <source>
        <dbReference type="Proteomes" id="UP001381693"/>
    </source>
</evidence>
<dbReference type="AlphaFoldDB" id="A0AAN9A7T8"/>
<dbReference type="EMBL" id="JAXCGZ010010801">
    <property type="protein sequence ID" value="KAK7075415.1"/>
    <property type="molecule type" value="Genomic_DNA"/>
</dbReference>